<dbReference type="EMBL" id="VJMH01007456">
    <property type="protein sequence ID" value="KAF0683026.1"/>
    <property type="molecule type" value="Genomic_DNA"/>
</dbReference>
<feature type="transmembrane region" description="Helical" evidence="2">
    <location>
        <begin position="242"/>
        <end position="266"/>
    </location>
</feature>
<evidence type="ECO:0000313" key="6">
    <source>
        <dbReference type="Proteomes" id="UP000332933"/>
    </source>
</evidence>
<feature type="region of interest" description="Disordered" evidence="1">
    <location>
        <begin position="107"/>
        <end position="240"/>
    </location>
</feature>
<feature type="compositionally biased region" description="Low complexity" evidence="1">
    <location>
        <begin position="109"/>
        <end position="147"/>
    </location>
</feature>
<accession>A0A485LT18</accession>
<name>A0A485LT18_9STRA</name>
<proteinExistence type="predicted"/>
<feature type="signal peptide" evidence="3">
    <location>
        <begin position="1"/>
        <end position="19"/>
    </location>
</feature>
<feature type="compositionally biased region" description="Low complexity" evidence="1">
    <location>
        <begin position="172"/>
        <end position="206"/>
    </location>
</feature>
<evidence type="ECO:0000313" key="4">
    <source>
        <dbReference type="EMBL" id="KAF0683026.1"/>
    </source>
</evidence>
<sequence>MRVASLVYAAFAAITAVHAQCAPGLQEVSLLGSGTVYCVNGDPCSGYYSGNDNVGKFSCPQQGQPNIDGSQTLKDGTCCGITPGGNLGCIYNKPGAQCKGPLPSPYVPPSTTATPTTTSAVTPAPTTTSAVTPVPTTTASATPSVTTLDPSKTTTVAPNASTTVAPNATTLSPNATTLAPNATTLSPNATTVSPNGTTPNNGTVTTQSPDQIGTSAPSSPRPTGTLSTDKSPNSDNSDSSKIGTGAIVGIIIGVIALVLLVALFVFKKKRSPSESYMPSPPMEAAGMASSAAAAGALMEVDEVLTPRQNVTLL</sequence>
<keyword evidence="3" id="KW-0732">Signal</keyword>
<dbReference type="Proteomes" id="UP000332933">
    <property type="component" value="Unassembled WGS sequence"/>
</dbReference>
<keyword evidence="6" id="KW-1185">Reference proteome</keyword>
<dbReference type="OrthoDB" id="79784at2759"/>
<dbReference type="PANTHER" id="PTHR16861">
    <property type="entry name" value="GLYCOPROTEIN 38"/>
    <property type="match status" value="1"/>
</dbReference>
<dbReference type="EMBL" id="CAADRA010007482">
    <property type="protein sequence ID" value="VFU01513.1"/>
    <property type="molecule type" value="Genomic_DNA"/>
</dbReference>
<reference evidence="5 6" key="1">
    <citation type="submission" date="2019-03" db="EMBL/GenBank/DDBJ databases">
        <authorList>
            <person name="Gaulin E."/>
            <person name="Dumas B."/>
        </authorList>
    </citation>
    <scope>NUCLEOTIDE SEQUENCE [LARGE SCALE GENOMIC DNA]</scope>
    <source>
        <strain evidence="5">CBS 568.67</strain>
    </source>
</reference>
<evidence type="ECO:0000256" key="2">
    <source>
        <dbReference type="SAM" id="Phobius"/>
    </source>
</evidence>
<evidence type="ECO:0000313" key="5">
    <source>
        <dbReference type="EMBL" id="VFU01513.1"/>
    </source>
</evidence>
<keyword evidence="2" id="KW-0812">Transmembrane</keyword>
<feature type="chain" id="PRO_5036355680" evidence="3">
    <location>
        <begin position="20"/>
        <end position="313"/>
    </location>
</feature>
<evidence type="ECO:0000256" key="1">
    <source>
        <dbReference type="SAM" id="MobiDB-lite"/>
    </source>
</evidence>
<evidence type="ECO:0000256" key="3">
    <source>
        <dbReference type="SAM" id="SignalP"/>
    </source>
</evidence>
<reference evidence="4" key="2">
    <citation type="submission" date="2019-06" db="EMBL/GenBank/DDBJ databases">
        <title>Genomics analysis of Aphanomyces spp. identifies a new class of oomycete effector associated with host adaptation.</title>
        <authorList>
            <person name="Gaulin E."/>
        </authorList>
    </citation>
    <scope>NUCLEOTIDE SEQUENCE</scope>
    <source>
        <strain evidence="4">CBS 578.67</strain>
    </source>
</reference>
<feature type="compositionally biased region" description="Polar residues" evidence="1">
    <location>
        <begin position="148"/>
        <end position="171"/>
    </location>
</feature>
<keyword evidence="2" id="KW-0472">Membrane</keyword>
<protein>
    <submittedName>
        <fullName evidence="5">Aste57867_24879 protein</fullName>
    </submittedName>
</protein>
<feature type="compositionally biased region" description="Polar residues" evidence="1">
    <location>
        <begin position="207"/>
        <end position="226"/>
    </location>
</feature>
<keyword evidence="2" id="KW-1133">Transmembrane helix</keyword>
<dbReference type="AlphaFoldDB" id="A0A485LT18"/>
<feature type="compositionally biased region" description="Low complexity" evidence="1">
    <location>
        <begin position="227"/>
        <end position="240"/>
    </location>
</feature>
<gene>
    <name evidence="5" type="primary">Aste57867_24879</name>
    <name evidence="4" type="ORF">As57867_024801</name>
    <name evidence="5" type="ORF">ASTE57867_24879</name>
</gene>
<dbReference type="PANTHER" id="PTHR16861:SF4">
    <property type="entry name" value="SH3 DOMAIN PROTEIN (AFU_ORTHOLOGUE AFUA_1G13610)"/>
    <property type="match status" value="1"/>
</dbReference>
<organism evidence="5 6">
    <name type="scientific">Aphanomyces stellatus</name>
    <dbReference type="NCBI Taxonomy" id="120398"/>
    <lineage>
        <taxon>Eukaryota</taxon>
        <taxon>Sar</taxon>
        <taxon>Stramenopiles</taxon>
        <taxon>Oomycota</taxon>
        <taxon>Saprolegniomycetes</taxon>
        <taxon>Saprolegniales</taxon>
        <taxon>Verrucalvaceae</taxon>
        <taxon>Aphanomyces</taxon>
    </lineage>
</organism>